<keyword evidence="3" id="KW-0812">Transmembrane</keyword>
<protein>
    <submittedName>
        <fullName evidence="6">Nematode cuticle collagen N-terminal domain-containing protein</fullName>
    </submittedName>
</protein>
<feature type="transmembrane region" description="Helical" evidence="3">
    <location>
        <begin position="20"/>
        <end position="40"/>
    </location>
</feature>
<evidence type="ECO:0000256" key="3">
    <source>
        <dbReference type="SAM" id="Phobius"/>
    </source>
</evidence>
<keyword evidence="3" id="KW-0472">Membrane</keyword>
<evidence type="ECO:0000256" key="1">
    <source>
        <dbReference type="ARBA" id="ARBA00022737"/>
    </source>
</evidence>
<name>A0A914XHB3_9BILA</name>
<feature type="domain" description="Nematode cuticle collagen N-terminal" evidence="4">
    <location>
        <begin position="16"/>
        <end position="68"/>
    </location>
</feature>
<sequence length="130" mass="14136">MMDSSKESEEHRQMRRVAFIAVVVSTVAVIASVVTLPMLYNYVQNFQSHLMAEADFCKARSRDMWQQMFALQSTKQSDRAKRSWLFGQWVPEGGVGGGANGGYAQPSPPGGTNGGYGPPIINSTPDTGCC</sequence>
<evidence type="ECO:0000313" key="6">
    <source>
        <dbReference type="WBParaSite" id="PSAMB.scaffold8324size6354.g31265.t1"/>
    </source>
</evidence>
<accession>A0A914XHB3</accession>
<evidence type="ECO:0000313" key="5">
    <source>
        <dbReference type="Proteomes" id="UP000887566"/>
    </source>
</evidence>
<keyword evidence="5" id="KW-1185">Reference proteome</keyword>
<evidence type="ECO:0000259" key="4">
    <source>
        <dbReference type="SMART" id="SM01088"/>
    </source>
</evidence>
<dbReference type="WBParaSite" id="PSAMB.scaffold8324size6354.g31265.t1">
    <property type="protein sequence ID" value="PSAMB.scaffold8324size6354.g31265.t1"/>
    <property type="gene ID" value="PSAMB.scaffold8324size6354.g31265"/>
</dbReference>
<dbReference type="InterPro" id="IPR002486">
    <property type="entry name" value="Col_cuticle_N"/>
</dbReference>
<keyword evidence="1" id="KW-0677">Repeat</keyword>
<dbReference type="AlphaFoldDB" id="A0A914XHB3"/>
<dbReference type="Proteomes" id="UP000887566">
    <property type="component" value="Unplaced"/>
</dbReference>
<proteinExistence type="predicted"/>
<keyword evidence="3" id="KW-1133">Transmembrane helix</keyword>
<dbReference type="SMART" id="SM01088">
    <property type="entry name" value="Col_cuticle_N"/>
    <property type="match status" value="1"/>
</dbReference>
<evidence type="ECO:0000256" key="2">
    <source>
        <dbReference type="SAM" id="MobiDB-lite"/>
    </source>
</evidence>
<organism evidence="5 6">
    <name type="scientific">Plectus sambesii</name>
    <dbReference type="NCBI Taxonomy" id="2011161"/>
    <lineage>
        <taxon>Eukaryota</taxon>
        <taxon>Metazoa</taxon>
        <taxon>Ecdysozoa</taxon>
        <taxon>Nematoda</taxon>
        <taxon>Chromadorea</taxon>
        <taxon>Plectida</taxon>
        <taxon>Plectina</taxon>
        <taxon>Plectoidea</taxon>
        <taxon>Plectidae</taxon>
        <taxon>Plectus</taxon>
    </lineage>
</organism>
<reference evidence="6" key="1">
    <citation type="submission" date="2022-11" db="UniProtKB">
        <authorList>
            <consortium name="WormBaseParasite"/>
        </authorList>
    </citation>
    <scope>IDENTIFICATION</scope>
</reference>
<dbReference type="GO" id="GO:0042302">
    <property type="term" value="F:structural constituent of cuticle"/>
    <property type="evidence" value="ECO:0007669"/>
    <property type="project" value="InterPro"/>
</dbReference>
<dbReference type="Pfam" id="PF01484">
    <property type="entry name" value="Col_cuticle_N"/>
    <property type="match status" value="1"/>
</dbReference>
<feature type="region of interest" description="Disordered" evidence="2">
    <location>
        <begin position="97"/>
        <end position="119"/>
    </location>
</feature>